<feature type="region of interest" description="Disordered" evidence="1">
    <location>
        <begin position="1"/>
        <end position="27"/>
    </location>
</feature>
<dbReference type="AlphaFoldDB" id="A0A4S4FHE2"/>
<keyword evidence="2" id="KW-0472">Membrane</keyword>
<feature type="transmembrane region" description="Helical" evidence="2">
    <location>
        <begin position="87"/>
        <end position="108"/>
    </location>
</feature>
<dbReference type="GO" id="GO:0009306">
    <property type="term" value="P:protein secretion"/>
    <property type="evidence" value="ECO:0007669"/>
    <property type="project" value="InterPro"/>
</dbReference>
<feature type="transmembrane region" description="Helical" evidence="2">
    <location>
        <begin position="145"/>
        <end position="168"/>
    </location>
</feature>
<evidence type="ECO:0000256" key="1">
    <source>
        <dbReference type="SAM" id="MobiDB-lite"/>
    </source>
</evidence>
<dbReference type="RefSeq" id="WP_136428018.1">
    <property type="nucleotide sequence ID" value="NZ_SSSM01000005.1"/>
</dbReference>
<evidence type="ECO:0000313" key="4">
    <source>
        <dbReference type="Proteomes" id="UP000309133"/>
    </source>
</evidence>
<organism evidence="3 4">
    <name type="scientific">Naasia lichenicola</name>
    <dbReference type="NCBI Taxonomy" id="2565933"/>
    <lineage>
        <taxon>Bacteria</taxon>
        <taxon>Bacillati</taxon>
        <taxon>Actinomycetota</taxon>
        <taxon>Actinomycetes</taxon>
        <taxon>Micrococcales</taxon>
        <taxon>Microbacteriaceae</taxon>
        <taxon>Naasia</taxon>
    </lineage>
</organism>
<feature type="compositionally biased region" description="Basic and acidic residues" evidence="1">
    <location>
        <begin position="221"/>
        <end position="236"/>
    </location>
</feature>
<dbReference type="GO" id="GO:0005886">
    <property type="term" value="C:plasma membrane"/>
    <property type="evidence" value="ECO:0007669"/>
    <property type="project" value="TreeGrafter"/>
</dbReference>
<protein>
    <submittedName>
        <fullName evidence="3">EscU/YscU/HrcU family type III secretion system export apparatus switch protein</fullName>
    </submittedName>
</protein>
<feature type="region of interest" description="Disordered" evidence="1">
    <location>
        <begin position="218"/>
        <end position="242"/>
    </location>
</feature>
<dbReference type="PANTHER" id="PTHR30531:SF12">
    <property type="entry name" value="FLAGELLAR BIOSYNTHETIC PROTEIN FLHB"/>
    <property type="match status" value="1"/>
</dbReference>
<gene>
    <name evidence="3" type="ORF">E6C64_13560</name>
</gene>
<dbReference type="Gene3D" id="6.10.250.2080">
    <property type="match status" value="1"/>
</dbReference>
<keyword evidence="2" id="KW-1133">Transmembrane helix</keyword>
<dbReference type="InterPro" id="IPR006135">
    <property type="entry name" value="T3SS_substrate_exporter"/>
</dbReference>
<evidence type="ECO:0000256" key="2">
    <source>
        <dbReference type="SAM" id="Phobius"/>
    </source>
</evidence>
<feature type="transmembrane region" description="Helical" evidence="2">
    <location>
        <begin position="188"/>
        <end position="210"/>
    </location>
</feature>
<dbReference type="SUPFAM" id="SSF160544">
    <property type="entry name" value="EscU C-terminal domain-like"/>
    <property type="match status" value="1"/>
</dbReference>
<dbReference type="InterPro" id="IPR029025">
    <property type="entry name" value="T3SS_substrate_exporter_C"/>
</dbReference>
<feature type="transmembrane region" description="Helical" evidence="2">
    <location>
        <begin position="33"/>
        <end position="53"/>
    </location>
</feature>
<dbReference type="EMBL" id="SSSM01000005">
    <property type="protein sequence ID" value="THG29689.1"/>
    <property type="molecule type" value="Genomic_DNA"/>
</dbReference>
<dbReference type="PRINTS" id="PR00950">
    <property type="entry name" value="TYPE3IMSPROT"/>
</dbReference>
<keyword evidence="2" id="KW-0812">Transmembrane</keyword>
<name>A0A4S4FHE2_9MICO</name>
<dbReference type="Gene3D" id="3.40.1690.10">
    <property type="entry name" value="secretion proteins EscU"/>
    <property type="match status" value="1"/>
</dbReference>
<dbReference type="PANTHER" id="PTHR30531">
    <property type="entry name" value="FLAGELLAR BIOSYNTHETIC PROTEIN FLHB"/>
    <property type="match status" value="1"/>
</dbReference>
<sequence>MPDQPSGEKTEQATPKRMKEVREKGQLSSSKDFTGWISMAGAAVTIPAVLAAGSESTSAMVSSFRTLVRRPEPEVALDFTINALSQVLPILAPMLAVVVIATIVASMLQGGIHFKKFKPSFENFDLLKGFGRIFGKQALWEGAKALLKTAVVGLVLVVAIQGLVPLLMDAGGLPVSSLLNTASTAVGGLMQAAIAAGIGLAVLDVFVVMMRNRKKTMMTKQEIKDESKSSEGDPHVKGQRRARQMQMSRNRMMAAIADADVVMLNPTHIAVALKYEPGKSAPRVVAKGSGAIAAKIREKAAEHRVPMVENIPLARALHAACEVGQEIPEELYGQVAQVLAFVMSLKRRGAAMGVHRLATAAAA</sequence>
<evidence type="ECO:0000313" key="3">
    <source>
        <dbReference type="EMBL" id="THG29689.1"/>
    </source>
</evidence>
<dbReference type="Pfam" id="PF01312">
    <property type="entry name" value="Bac_export_2"/>
    <property type="match status" value="1"/>
</dbReference>
<dbReference type="OrthoDB" id="9807950at2"/>
<comment type="caution">
    <text evidence="3">The sequence shown here is derived from an EMBL/GenBank/DDBJ whole genome shotgun (WGS) entry which is preliminary data.</text>
</comment>
<feature type="compositionally biased region" description="Basic and acidic residues" evidence="1">
    <location>
        <begin position="1"/>
        <end position="11"/>
    </location>
</feature>
<accession>A0A4S4FHE2</accession>
<reference evidence="3 4" key="1">
    <citation type="submission" date="2019-04" db="EMBL/GenBank/DDBJ databases">
        <authorList>
            <person name="Jiang L."/>
        </authorList>
    </citation>
    <scope>NUCLEOTIDE SEQUENCE [LARGE SCALE GENOMIC DNA]</scope>
    <source>
        <strain evidence="3 4">YIM 131853</strain>
    </source>
</reference>
<proteinExistence type="predicted"/>
<dbReference type="Proteomes" id="UP000309133">
    <property type="component" value="Unassembled WGS sequence"/>
</dbReference>
<keyword evidence="4" id="KW-1185">Reference proteome</keyword>